<comment type="function">
    <text evidence="1">Catalyzes the phosphorylation of riboflavin to FMN followed by the adenylation of FMN to FAD.</text>
</comment>
<evidence type="ECO:0000256" key="1">
    <source>
        <dbReference type="ARBA" id="ARBA00002121"/>
    </source>
</evidence>
<dbReference type="AlphaFoldDB" id="A0A7U3ZPS3"/>
<evidence type="ECO:0000256" key="5">
    <source>
        <dbReference type="ARBA" id="ARBA00022643"/>
    </source>
</evidence>
<keyword evidence="9 15" id="KW-0418">Kinase</keyword>
<evidence type="ECO:0000256" key="9">
    <source>
        <dbReference type="ARBA" id="ARBA00022777"/>
    </source>
</evidence>
<comment type="catalytic activity">
    <reaction evidence="14 15">
        <text>FMN + ATP + H(+) = FAD + diphosphate</text>
        <dbReference type="Rhea" id="RHEA:17237"/>
        <dbReference type="ChEBI" id="CHEBI:15378"/>
        <dbReference type="ChEBI" id="CHEBI:30616"/>
        <dbReference type="ChEBI" id="CHEBI:33019"/>
        <dbReference type="ChEBI" id="CHEBI:57692"/>
        <dbReference type="ChEBI" id="CHEBI:58210"/>
        <dbReference type="EC" id="2.7.7.2"/>
    </reaction>
</comment>
<dbReference type="InterPro" id="IPR023468">
    <property type="entry name" value="Riboflavin_kinase"/>
</dbReference>
<dbReference type="RefSeq" id="WP_041341532.1">
    <property type="nucleotide sequence ID" value="NC_015703.1"/>
</dbReference>
<gene>
    <name evidence="17" type="ordered locus">Runsl_4811</name>
</gene>
<keyword evidence="18" id="KW-1185">Reference proteome</keyword>
<organism evidence="17 18">
    <name type="scientific">Runella slithyformis (strain ATCC 29530 / DSM 19594 / LMG 11500 / NCIMB 11436 / LSU 4)</name>
    <dbReference type="NCBI Taxonomy" id="761193"/>
    <lineage>
        <taxon>Bacteria</taxon>
        <taxon>Pseudomonadati</taxon>
        <taxon>Bacteroidota</taxon>
        <taxon>Cytophagia</taxon>
        <taxon>Cytophagales</taxon>
        <taxon>Spirosomataceae</taxon>
        <taxon>Runella</taxon>
    </lineage>
</organism>
<evidence type="ECO:0000259" key="16">
    <source>
        <dbReference type="SMART" id="SM00904"/>
    </source>
</evidence>
<dbReference type="Gene3D" id="2.40.30.30">
    <property type="entry name" value="Riboflavin kinase-like"/>
    <property type="match status" value="1"/>
</dbReference>
<protein>
    <recommendedName>
        <fullName evidence="15">Riboflavin biosynthesis protein</fullName>
    </recommendedName>
    <domain>
        <recommendedName>
            <fullName evidence="15">Riboflavin kinase</fullName>
            <ecNumber evidence="15">2.7.1.26</ecNumber>
        </recommendedName>
        <alternativeName>
            <fullName evidence="15">Flavokinase</fullName>
        </alternativeName>
    </domain>
    <domain>
        <recommendedName>
            <fullName evidence="15">FMN adenylyltransferase</fullName>
            <ecNumber evidence="15">2.7.7.2</ecNumber>
        </recommendedName>
        <alternativeName>
            <fullName evidence="15">FAD pyrophosphorylase</fullName>
        </alternativeName>
        <alternativeName>
            <fullName evidence="15">FAD synthase</fullName>
        </alternativeName>
    </domain>
</protein>
<dbReference type="GO" id="GO:0003919">
    <property type="term" value="F:FMN adenylyltransferase activity"/>
    <property type="evidence" value="ECO:0007669"/>
    <property type="project" value="UniProtKB-UniRule"/>
</dbReference>
<dbReference type="GO" id="GO:0009398">
    <property type="term" value="P:FMN biosynthetic process"/>
    <property type="evidence" value="ECO:0007669"/>
    <property type="project" value="UniProtKB-UniRule"/>
</dbReference>
<dbReference type="EC" id="2.7.1.26" evidence="15"/>
<proteinExistence type="inferred from homology"/>
<dbReference type="Gene3D" id="3.40.50.620">
    <property type="entry name" value="HUPs"/>
    <property type="match status" value="1"/>
</dbReference>
<keyword evidence="5 15" id="KW-0288">FMN</keyword>
<dbReference type="CDD" id="cd02064">
    <property type="entry name" value="FAD_synthetase_N"/>
    <property type="match status" value="1"/>
</dbReference>
<evidence type="ECO:0000256" key="6">
    <source>
        <dbReference type="ARBA" id="ARBA00022679"/>
    </source>
</evidence>
<dbReference type="PANTHER" id="PTHR22749">
    <property type="entry name" value="RIBOFLAVIN KINASE/FMN ADENYLYLTRANSFERASE"/>
    <property type="match status" value="1"/>
</dbReference>
<accession>A0A7U3ZPS3</accession>
<dbReference type="FunFam" id="2.40.30.30:FF:000003">
    <property type="entry name" value="Riboflavin biosynthesis protein"/>
    <property type="match status" value="1"/>
</dbReference>
<evidence type="ECO:0000313" key="17">
    <source>
        <dbReference type="EMBL" id="AEI51124.1"/>
    </source>
</evidence>
<dbReference type="NCBIfam" id="TIGR00083">
    <property type="entry name" value="ribF"/>
    <property type="match status" value="1"/>
</dbReference>
<evidence type="ECO:0000256" key="13">
    <source>
        <dbReference type="ARBA" id="ARBA00047880"/>
    </source>
</evidence>
<dbReference type="InterPro" id="IPR015864">
    <property type="entry name" value="FAD_synthase"/>
</dbReference>
<evidence type="ECO:0000256" key="10">
    <source>
        <dbReference type="ARBA" id="ARBA00022827"/>
    </source>
</evidence>
<evidence type="ECO:0000256" key="7">
    <source>
        <dbReference type="ARBA" id="ARBA00022695"/>
    </source>
</evidence>
<dbReference type="UniPathway" id="UPA00277">
    <property type="reaction ID" value="UER00407"/>
</dbReference>
<dbReference type="KEGG" id="rsi:Runsl_4811"/>
<dbReference type="GO" id="GO:0009231">
    <property type="term" value="P:riboflavin biosynthetic process"/>
    <property type="evidence" value="ECO:0007669"/>
    <property type="project" value="InterPro"/>
</dbReference>
<dbReference type="NCBIfam" id="NF004162">
    <property type="entry name" value="PRK05627.1-5"/>
    <property type="match status" value="1"/>
</dbReference>
<dbReference type="UniPathway" id="UPA00276">
    <property type="reaction ID" value="UER00406"/>
</dbReference>
<dbReference type="FunFam" id="3.40.50.620:FF:000021">
    <property type="entry name" value="Riboflavin biosynthesis protein"/>
    <property type="match status" value="1"/>
</dbReference>
<evidence type="ECO:0000256" key="14">
    <source>
        <dbReference type="ARBA" id="ARBA00049494"/>
    </source>
</evidence>
<evidence type="ECO:0000256" key="2">
    <source>
        <dbReference type="ARBA" id="ARBA00004726"/>
    </source>
</evidence>
<dbReference type="EC" id="2.7.7.2" evidence="15"/>
<name>A0A7U3ZPS3_RUNSL</name>
<dbReference type="PANTHER" id="PTHR22749:SF6">
    <property type="entry name" value="RIBOFLAVIN KINASE"/>
    <property type="match status" value="1"/>
</dbReference>
<keyword evidence="7 15" id="KW-0548">Nucleotidyltransferase</keyword>
<comment type="similarity">
    <text evidence="15">Belongs to the ribF family.</text>
</comment>
<dbReference type="InterPro" id="IPR023465">
    <property type="entry name" value="Riboflavin_kinase_dom_sf"/>
</dbReference>
<dbReference type="SUPFAM" id="SSF52374">
    <property type="entry name" value="Nucleotidylyl transferase"/>
    <property type="match status" value="1"/>
</dbReference>
<dbReference type="Pfam" id="PF01687">
    <property type="entry name" value="Flavokinase"/>
    <property type="match status" value="1"/>
</dbReference>
<evidence type="ECO:0000256" key="3">
    <source>
        <dbReference type="ARBA" id="ARBA00005201"/>
    </source>
</evidence>
<dbReference type="GO" id="GO:0006747">
    <property type="term" value="P:FAD biosynthetic process"/>
    <property type="evidence" value="ECO:0007669"/>
    <property type="project" value="UniProtKB-UniRule"/>
</dbReference>
<dbReference type="InterPro" id="IPR002606">
    <property type="entry name" value="Riboflavin_kinase_bac"/>
</dbReference>
<comment type="catalytic activity">
    <reaction evidence="13 15">
        <text>riboflavin + ATP = FMN + ADP + H(+)</text>
        <dbReference type="Rhea" id="RHEA:14357"/>
        <dbReference type="ChEBI" id="CHEBI:15378"/>
        <dbReference type="ChEBI" id="CHEBI:30616"/>
        <dbReference type="ChEBI" id="CHEBI:57986"/>
        <dbReference type="ChEBI" id="CHEBI:58210"/>
        <dbReference type="ChEBI" id="CHEBI:456216"/>
        <dbReference type="EC" id="2.7.1.26"/>
    </reaction>
</comment>
<evidence type="ECO:0000256" key="8">
    <source>
        <dbReference type="ARBA" id="ARBA00022741"/>
    </source>
</evidence>
<dbReference type="InterPro" id="IPR015865">
    <property type="entry name" value="Riboflavin_kinase_bac/euk"/>
</dbReference>
<evidence type="ECO:0000313" key="18">
    <source>
        <dbReference type="Proteomes" id="UP000000493"/>
    </source>
</evidence>
<dbReference type="GO" id="GO:0008531">
    <property type="term" value="F:riboflavin kinase activity"/>
    <property type="evidence" value="ECO:0007669"/>
    <property type="project" value="UniProtKB-UniRule"/>
</dbReference>
<dbReference type="NCBIfam" id="NF004160">
    <property type="entry name" value="PRK05627.1-3"/>
    <property type="match status" value="1"/>
</dbReference>
<dbReference type="InterPro" id="IPR014729">
    <property type="entry name" value="Rossmann-like_a/b/a_fold"/>
</dbReference>
<evidence type="ECO:0000256" key="11">
    <source>
        <dbReference type="ARBA" id="ARBA00022840"/>
    </source>
</evidence>
<dbReference type="SMART" id="SM00904">
    <property type="entry name" value="Flavokinase"/>
    <property type="match status" value="1"/>
</dbReference>
<sequence>MQVYYDIADFAALQNAIVTSGTFDGVHLGHQKILARLTETAQNFGGETVVLTFWPHPRMVVSKDSQHLKLLSTLEEKIDLLRQNGVGHLVVIPFTREFSELSSEEFIQQILVSKIGTKKLVIGYDHHFGRNREGSFEYLQQHAPRYGFDIEEIPRQEIEHITVSSTKIRQALLEGDTGIASELLGRNYTFTGIVVKGRQLGRTIGYPTANVHVTENYKLIPSDGIYAVRVVVRGQTLGGVMSIGFRPTVNGTNRTQEVYIFDFKDDVYGEKMTVELVEYIRPELKFDGLEALTKAIDADCVAALAALEKHS</sequence>
<keyword evidence="6 15" id="KW-0808">Transferase</keyword>
<dbReference type="Proteomes" id="UP000000493">
    <property type="component" value="Chromosome"/>
</dbReference>
<dbReference type="GO" id="GO:0005524">
    <property type="term" value="F:ATP binding"/>
    <property type="evidence" value="ECO:0007669"/>
    <property type="project" value="UniProtKB-UniRule"/>
</dbReference>
<keyword evidence="4 15" id="KW-0285">Flavoprotein</keyword>
<feature type="domain" description="Riboflavin kinase" evidence="16">
    <location>
        <begin position="183"/>
        <end position="308"/>
    </location>
</feature>
<evidence type="ECO:0000256" key="15">
    <source>
        <dbReference type="PIRNR" id="PIRNR004491"/>
    </source>
</evidence>
<comment type="pathway">
    <text evidence="2 15">Cofactor biosynthesis; FAD biosynthesis; FAD from FMN: step 1/1.</text>
</comment>
<keyword evidence="10 15" id="KW-0274">FAD</keyword>
<evidence type="ECO:0000256" key="4">
    <source>
        <dbReference type="ARBA" id="ARBA00022630"/>
    </source>
</evidence>
<dbReference type="PIRSF" id="PIRSF004491">
    <property type="entry name" value="FAD_Synth"/>
    <property type="match status" value="1"/>
</dbReference>
<reference evidence="18" key="1">
    <citation type="submission" date="2011-06" db="EMBL/GenBank/DDBJ databases">
        <title>The complete genome of chromosome of Runella slithyformis DSM 19594.</title>
        <authorList>
            <consortium name="US DOE Joint Genome Institute (JGI-PGF)"/>
            <person name="Lucas S."/>
            <person name="Han J."/>
            <person name="Lapidus A."/>
            <person name="Bruce D."/>
            <person name="Goodwin L."/>
            <person name="Pitluck S."/>
            <person name="Peters L."/>
            <person name="Kyrpides N."/>
            <person name="Mavromatis K."/>
            <person name="Ivanova N."/>
            <person name="Ovchinnikova G."/>
            <person name="Zhang X."/>
            <person name="Misra M."/>
            <person name="Detter J.C."/>
            <person name="Tapia R."/>
            <person name="Han C."/>
            <person name="Land M."/>
            <person name="Hauser L."/>
            <person name="Markowitz V."/>
            <person name="Cheng J.-F."/>
            <person name="Hugenholtz P."/>
            <person name="Woyke T."/>
            <person name="Wu D."/>
            <person name="Tindall B."/>
            <person name="Faehrich R."/>
            <person name="Brambilla E."/>
            <person name="Klenk H.-P."/>
            <person name="Eisen J.A."/>
        </authorList>
    </citation>
    <scope>NUCLEOTIDE SEQUENCE [LARGE SCALE GENOMIC DNA]</scope>
    <source>
        <strain evidence="18">ATCC 29530 / DSM 19594 / LMG 11500 / NCIMB 11436 / LSU 4</strain>
    </source>
</reference>
<comment type="pathway">
    <text evidence="3 15">Cofactor biosynthesis; FMN biosynthesis; FMN from riboflavin (ATP route): step 1/1.</text>
</comment>
<dbReference type="EMBL" id="CP002859">
    <property type="protein sequence ID" value="AEI51124.1"/>
    <property type="molecule type" value="Genomic_DNA"/>
</dbReference>
<dbReference type="SUPFAM" id="SSF82114">
    <property type="entry name" value="Riboflavin kinase-like"/>
    <property type="match status" value="1"/>
</dbReference>
<keyword evidence="8 15" id="KW-0547">Nucleotide-binding</keyword>
<evidence type="ECO:0000256" key="12">
    <source>
        <dbReference type="ARBA" id="ARBA00023268"/>
    </source>
</evidence>
<dbReference type="Pfam" id="PF06574">
    <property type="entry name" value="FAD_syn"/>
    <property type="match status" value="1"/>
</dbReference>
<keyword evidence="12" id="KW-0511">Multifunctional enzyme</keyword>
<reference evidence="17 18" key="2">
    <citation type="journal article" date="2012" name="Stand. Genomic Sci.">
        <title>Complete genome sequence of the aquatic bacterium Runella slithyformis type strain (LSU 4(T)).</title>
        <authorList>
            <person name="Copeland A."/>
            <person name="Zhang X."/>
            <person name="Misra M."/>
            <person name="Lapidus A."/>
            <person name="Nolan M."/>
            <person name="Lucas S."/>
            <person name="Deshpande S."/>
            <person name="Cheng J.F."/>
            <person name="Tapia R."/>
            <person name="Goodwin L.A."/>
            <person name="Pitluck S."/>
            <person name="Liolios K."/>
            <person name="Pagani I."/>
            <person name="Ivanova N."/>
            <person name="Mikhailova N."/>
            <person name="Pati A."/>
            <person name="Chen A."/>
            <person name="Palaniappan K."/>
            <person name="Land M."/>
            <person name="Hauser L."/>
            <person name="Pan C."/>
            <person name="Jeffries C.D."/>
            <person name="Detter J.C."/>
            <person name="Brambilla E.M."/>
            <person name="Rohde M."/>
            <person name="Djao O.D."/>
            <person name="Goker M."/>
            <person name="Sikorski J."/>
            <person name="Tindall B.J."/>
            <person name="Woyke T."/>
            <person name="Bristow J."/>
            <person name="Eisen J.A."/>
            <person name="Markowitz V."/>
            <person name="Hugenholtz P."/>
            <person name="Kyrpides N.C."/>
            <person name="Klenk H.P."/>
            <person name="Mavromatis K."/>
        </authorList>
    </citation>
    <scope>NUCLEOTIDE SEQUENCE [LARGE SCALE GENOMIC DNA]</scope>
    <source>
        <strain evidence="18">ATCC 29530 / DSM 19594 / LMG 11500 / NCIMB 11436 / LSU 4</strain>
    </source>
</reference>
<keyword evidence="11 15" id="KW-0067">ATP-binding</keyword>